<keyword evidence="2 5" id="KW-0812">Transmembrane</keyword>
<protein>
    <submittedName>
        <fullName evidence="7">V-type sodium ATPase subunit K</fullName>
    </submittedName>
</protein>
<comment type="subcellular location">
    <subcellularLocation>
        <location evidence="1">Membrane</location>
        <topology evidence="1">Multi-pass membrane protein</topology>
    </subcellularLocation>
</comment>
<dbReference type="AlphaFoldDB" id="A0A485M060"/>
<dbReference type="GO" id="GO:0015078">
    <property type="term" value="F:proton transmembrane transporter activity"/>
    <property type="evidence" value="ECO:0007669"/>
    <property type="project" value="InterPro"/>
</dbReference>
<dbReference type="GO" id="GO:0033177">
    <property type="term" value="C:proton-transporting two-sector ATPase complex, proton-transporting domain"/>
    <property type="evidence" value="ECO:0007669"/>
    <property type="project" value="InterPro"/>
</dbReference>
<gene>
    <name evidence="7" type="primary">ntpK</name>
    <name evidence="7" type="ORF">SCFA_280014</name>
</gene>
<feature type="transmembrane region" description="Helical" evidence="5">
    <location>
        <begin position="123"/>
        <end position="152"/>
    </location>
</feature>
<feature type="transmembrane region" description="Helical" evidence="5">
    <location>
        <begin position="81"/>
        <end position="103"/>
    </location>
</feature>
<keyword evidence="4 5" id="KW-0472">Membrane</keyword>
<organism evidence="7">
    <name type="scientific">anaerobic digester metagenome</name>
    <dbReference type="NCBI Taxonomy" id="1263854"/>
    <lineage>
        <taxon>unclassified sequences</taxon>
        <taxon>metagenomes</taxon>
        <taxon>ecological metagenomes</taxon>
    </lineage>
</organism>
<feature type="domain" description="V-ATPase proteolipid subunit C-like" evidence="6">
    <location>
        <begin position="10"/>
        <end position="69"/>
    </location>
</feature>
<evidence type="ECO:0000313" key="7">
    <source>
        <dbReference type="EMBL" id="VFU14350.1"/>
    </source>
</evidence>
<dbReference type="InterPro" id="IPR002379">
    <property type="entry name" value="ATPase_proteolipid_c-like_dom"/>
</dbReference>
<dbReference type="CDD" id="cd18180">
    <property type="entry name" value="ATP-synt_Vo_Ao_c_NTPK_rpt2"/>
    <property type="match status" value="1"/>
</dbReference>
<proteinExistence type="predicted"/>
<feature type="domain" description="V-ATPase proteolipid subunit C-like" evidence="6">
    <location>
        <begin position="88"/>
        <end position="147"/>
    </location>
</feature>
<evidence type="ECO:0000256" key="4">
    <source>
        <dbReference type="ARBA" id="ARBA00023136"/>
    </source>
</evidence>
<evidence type="ECO:0000256" key="1">
    <source>
        <dbReference type="ARBA" id="ARBA00004141"/>
    </source>
</evidence>
<dbReference type="InterPro" id="IPR035921">
    <property type="entry name" value="F/V-ATP_Csub_sf"/>
</dbReference>
<keyword evidence="3 5" id="KW-1133">Transmembrane helix</keyword>
<evidence type="ECO:0000256" key="2">
    <source>
        <dbReference type="ARBA" id="ARBA00022692"/>
    </source>
</evidence>
<sequence length="155" mass="15538">MTLIQALALLGGALALAGGLAGSAIGIANAASSGVATLSEEPGQLRNVIVLASLPMTQSFYGLIILIIIITVVLPNLTEGIAGGVAVLAIGIMAASAELFSAIYQGSVCASGIALLPKTRGQILTSSMMLAVFVELIGVLGLVFTIMALSILQLM</sequence>
<feature type="transmembrane region" description="Helical" evidence="5">
    <location>
        <begin position="48"/>
        <end position="74"/>
    </location>
</feature>
<dbReference type="NCBIfam" id="NF006219">
    <property type="entry name" value="PRK08344.1"/>
    <property type="match status" value="1"/>
</dbReference>
<reference evidence="7" key="1">
    <citation type="submission" date="2019-03" db="EMBL/GenBank/DDBJ databases">
        <authorList>
            <person name="Hao L."/>
        </authorList>
    </citation>
    <scope>NUCLEOTIDE SEQUENCE</scope>
</reference>
<accession>A0A485M060</accession>
<evidence type="ECO:0000256" key="3">
    <source>
        <dbReference type="ARBA" id="ARBA00022989"/>
    </source>
</evidence>
<dbReference type="Pfam" id="PF00137">
    <property type="entry name" value="ATP-synt_C"/>
    <property type="match status" value="2"/>
</dbReference>
<dbReference type="Gene3D" id="1.20.120.610">
    <property type="entry name" value="lithium bound rotor ring of v- atpase"/>
    <property type="match status" value="1"/>
</dbReference>
<evidence type="ECO:0000259" key="6">
    <source>
        <dbReference type="Pfam" id="PF00137"/>
    </source>
</evidence>
<evidence type="ECO:0000256" key="5">
    <source>
        <dbReference type="SAM" id="Phobius"/>
    </source>
</evidence>
<name>A0A485M060_9ZZZZ</name>
<dbReference type="SUPFAM" id="SSF81333">
    <property type="entry name" value="F1F0 ATP synthase subunit C"/>
    <property type="match status" value="2"/>
</dbReference>
<dbReference type="EMBL" id="CAADRM010000090">
    <property type="protein sequence ID" value="VFU14350.1"/>
    <property type="molecule type" value="Genomic_DNA"/>
</dbReference>